<evidence type="ECO:0000256" key="2">
    <source>
        <dbReference type="SAM" id="MobiDB-lite"/>
    </source>
</evidence>
<keyword evidence="1" id="KW-0175">Coiled coil</keyword>
<organism evidence="3 4">
    <name type="scientific">Riccia sorocarpa</name>
    <dbReference type="NCBI Taxonomy" id="122646"/>
    <lineage>
        <taxon>Eukaryota</taxon>
        <taxon>Viridiplantae</taxon>
        <taxon>Streptophyta</taxon>
        <taxon>Embryophyta</taxon>
        <taxon>Marchantiophyta</taxon>
        <taxon>Marchantiopsida</taxon>
        <taxon>Marchantiidae</taxon>
        <taxon>Marchantiales</taxon>
        <taxon>Ricciaceae</taxon>
        <taxon>Riccia</taxon>
    </lineage>
</organism>
<dbReference type="EMBL" id="JBJQOH010000002">
    <property type="protein sequence ID" value="KAL3698227.1"/>
    <property type="molecule type" value="Genomic_DNA"/>
</dbReference>
<dbReference type="Proteomes" id="UP001633002">
    <property type="component" value="Unassembled WGS sequence"/>
</dbReference>
<dbReference type="AlphaFoldDB" id="A0ABD3I637"/>
<evidence type="ECO:0000313" key="3">
    <source>
        <dbReference type="EMBL" id="KAL3698227.1"/>
    </source>
</evidence>
<name>A0ABD3I637_9MARC</name>
<accession>A0ABD3I637</accession>
<keyword evidence="4" id="KW-1185">Reference proteome</keyword>
<sequence>MAIFNFPARFSVVVSRTRNRIRLQSTALDRTAIFSFPARNLDVTMRRPKIQAWKRKGKEKLPIIEFPPDDAAEEVCETISNFIQDVGDEEGTSKRQKVDNPGSSQVPQSTALALYRAHDQSAIQLSSGENTILTFEELAMLTRNEVFPFLNLDRLEDEGIVEIDPKLFGPGGGGDTLKVNISDDGLRRQLQFRNSDDSDRVVPPLNIENEFLQRHGRATLKDAWRLVAKWFNYTNETFRNEWCSVQQPQMLQIEARNAFEETKVVWDSERGKLIAEQERLKNALHEVQQREEALRQEREELQGAALEASLREEALRKEHESLQQEYSRQKDEWEAKNQKLSEEIEVLHEDRKRITSKADLYFIPLAFLSTPIRNQAGCVHS</sequence>
<reference evidence="3 4" key="1">
    <citation type="submission" date="2024-09" db="EMBL/GenBank/DDBJ databases">
        <title>Chromosome-scale assembly of Riccia sorocarpa.</title>
        <authorList>
            <person name="Paukszto L."/>
        </authorList>
    </citation>
    <scope>NUCLEOTIDE SEQUENCE [LARGE SCALE GENOMIC DNA]</scope>
    <source>
        <strain evidence="3">LP-2024</strain>
        <tissue evidence="3">Aerial parts of the thallus</tissue>
    </source>
</reference>
<evidence type="ECO:0000313" key="4">
    <source>
        <dbReference type="Proteomes" id="UP001633002"/>
    </source>
</evidence>
<gene>
    <name evidence="3" type="ORF">R1sor_012303</name>
</gene>
<evidence type="ECO:0000256" key="1">
    <source>
        <dbReference type="SAM" id="Coils"/>
    </source>
</evidence>
<feature type="region of interest" description="Disordered" evidence="2">
    <location>
        <begin position="87"/>
        <end position="107"/>
    </location>
</feature>
<comment type="caution">
    <text evidence="3">The sequence shown here is derived from an EMBL/GenBank/DDBJ whole genome shotgun (WGS) entry which is preliminary data.</text>
</comment>
<feature type="coiled-coil region" evidence="1">
    <location>
        <begin position="270"/>
        <end position="357"/>
    </location>
</feature>
<proteinExistence type="predicted"/>
<protein>
    <submittedName>
        <fullName evidence="3">Uncharacterized protein</fullName>
    </submittedName>
</protein>